<feature type="compositionally biased region" description="Basic and acidic residues" evidence="1">
    <location>
        <begin position="736"/>
        <end position="745"/>
    </location>
</feature>
<feature type="compositionally biased region" description="Polar residues" evidence="1">
    <location>
        <begin position="13"/>
        <end position="42"/>
    </location>
</feature>
<dbReference type="EMBL" id="ML210227">
    <property type="protein sequence ID" value="TFK23033.1"/>
    <property type="molecule type" value="Genomic_DNA"/>
</dbReference>
<feature type="region of interest" description="Disordered" evidence="1">
    <location>
        <begin position="873"/>
        <end position="906"/>
    </location>
</feature>
<feature type="region of interest" description="Disordered" evidence="1">
    <location>
        <begin position="1"/>
        <end position="58"/>
    </location>
</feature>
<feature type="compositionally biased region" description="Low complexity" evidence="1">
    <location>
        <begin position="88"/>
        <end position="146"/>
    </location>
</feature>
<feature type="compositionally biased region" description="Polar residues" evidence="1">
    <location>
        <begin position="1071"/>
        <end position="1088"/>
    </location>
</feature>
<dbReference type="OrthoDB" id="10692777at2759"/>
<keyword evidence="3" id="KW-1185">Reference proteome</keyword>
<feature type="region of interest" description="Disordered" evidence="1">
    <location>
        <begin position="808"/>
        <end position="833"/>
    </location>
</feature>
<feature type="compositionally biased region" description="Low complexity" evidence="1">
    <location>
        <begin position="749"/>
        <end position="769"/>
    </location>
</feature>
<feature type="compositionally biased region" description="Polar residues" evidence="1">
    <location>
        <begin position="921"/>
        <end position="932"/>
    </location>
</feature>
<feature type="region of interest" description="Disordered" evidence="1">
    <location>
        <begin position="650"/>
        <end position="769"/>
    </location>
</feature>
<proteinExistence type="predicted"/>
<feature type="compositionally biased region" description="Low complexity" evidence="1">
    <location>
        <begin position="686"/>
        <end position="701"/>
    </location>
</feature>
<evidence type="ECO:0000256" key="1">
    <source>
        <dbReference type="SAM" id="MobiDB-lite"/>
    </source>
</evidence>
<accession>A0A5C3KT76</accession>
<feature type="region of interest" description="Disordered" evidence="1">
    <location>
        <begin position="378"/>
        <end position="635"/>
    </location>
</feature>
<feature type="compositionally biased region" description="Low complexity" evidence="1">
    <location>
        <begin position="937"/>
        <end position="964"/>
    </location>
</feature>
<feature type="compositionally biased region" description="Low complexity" evidence="1">
    <location>
        <begin position="392"/>
        <end position="434"/>
    </location>
</feature>
<dbReference type="AlphaFoldDB" id="A0A5C3KT76"/>
<organism evidence="2 3">
    <name type="scientific">Coprinopsis marcescibilis</name>
    <name type="common">Agaric fungus</name>
    <name type="synonym">Psathyrella marcescibilis</name>
    <dbReference type="NCBI Taxonomy" id="230819"/>
    <lineage>
        <taxon>Eukaryota</taxon>
        <taxon>Fungi</taxon>
        <taxon>Dikarya</taxon>
        <taxon>Basidiomycota</taxon>
        <taxon>Agaricomycotina</taxon>
        <taxon>Agaricomycetes</taxon>
        <taxon>Agaricomycetidae</taxon>
        <taxon>Agaricales</taxon>
        <taxon>Agaricineae</taxon>
        <taxon>Psathyrellaceae</taxon>
        <taxon>Coprinopsis</taxon>
    </lineage>
</organism>
<protein>
    <submittedName>
        <fullName evidence="2">Uncharacterized protein</fullName>
    </submittedName>
</protein>
<reference evidence="2 3" key="1">
    <citation type="journal article" date="2019" name="Nat. Ecol. Evol.">
        <title>Megaphylogeny resolves global patterns of mushroom evolution.</title>
        <authorList>
            <person name="Varga T."/>
            <person name="Krizsan K."/>
            <person name="Foldi C."/>
            <person name="Dima B."/>
            <person name="Sanchez-Garcia M."/>
            <person name="Sanchez-Ramirez S."/>
            <person name="Szollosi G.J."/>
            <person name="Szarkandi J.G."/>
            <person name="Papp V."/>
            <person name="Albert L."/>
            <person name="Andreopoulos W."/>
            <person name="Angelini C."/>
            <person name="Antonin V."/>
            <person name="Barry K.W."/>
            <person name="Bougher N.L."/>
            <person name="Buchanan P."/>
            <person name="Buyck B."/>
            <person name="Bense V."/>
            <person name="Catcheside P."/>
            <person name="Chovatia M."/>
            <person name="Cooper J."/>
            <person name="Damon W."/>
            <person name="Desjardin D."/>
            <person name="Finy P."/>
            <person name="Geml J."/>
            <person name="Haridas S."/>
            <person name="Hughes K."/>
            <person name="Justo A."/>
            <person name="Karasinski D."/>
            <person name="Kautmanova I."/>
            <person name="Kiss B."/>
            <person name="Kocsube S."/>
            <person name="Kotiranta H."/>
            <person name="LaButti K.M."/>
            <person name="Lechner B.E."/>
            <person name="Liimatainen K."/>
            <person name="Lipzen A."/>
            <person name="Lukacs Z."/>
            <person name="Mihaltcheva S."/>
            <person name="Morgado L.N."/>
            <person name="Niskanen T."/>
            <person name="Noordeloos M.E."/>
            <person name="Ohm R.A."/>
            <person name="Ortiz-Santana B."/>
            <person name="Ovrebo C."/>
            <person name="Racz N."/>
            <person name="Riley R."/>
            <person name="Savchenko A."/>
            <person name="Shiryaev A."/>
            <person name="Soop K."/>
            <person name="Spirin V."/>
            <person name="Szebenyi C."/>
            <person name="Tomsovsky M."/>
            <person name="Tulloss R.E."/>
            <person name="Uehling J."/>
            <person name="Grigoriev I.V."/>
            <person name="Vagvolgyi C."/>
            <person name="Papp T."/>
            <person name="Martin F.M."/>
            <person name="Miettinen O."/>
            <person name="Hibbett D.S."/>
            <person name="Nagy L.G."/>
        </authorList>
    </citation>
    <scope>NUCLEOTIDE SEQUENCE [LARGE SCALE GENOMIC DNA]</scope>
    <source>
        <strain evidence="2 3">CBS 121175</strain>
    </source>
</reference>
<feature type="compositionally biased region" description="Low complexity" evidence="1">
    <location>
        <begin position="184"/>
        <end position="195"/>
    </location>
</feature>
<sequence length="1254" mass="130226">MAGNLPKVLPTVDPTSTFSPSQASASTQYGYPSSESHSNPGGFSNYPPSRPPLGSASLSSLSIASPALATITGGPTEVLPLLSDTTLSSSATVSAPASTATGTSTSASASAVYASASNTVPFQQPQQQPHRQQQRRQLPPSPGQLQAQTHTVRRPLLAENPSGNGGEPSRSNNRQRAPGAVVQPSLPASSSSRSLGEGTGLVMHDNGFRDMGSVVSTLKPATSRAKAFYSNAIAGPSTLPPAPTSPPPTASTSTRHRSHTTTSAQLYNHVHHEAQSMSSQGVQYGQFTTGHGRHPSLQVGPTGSPVSVVGENVFQSDIQGQKHNYARPDSHSQLRDFAHQNTQQNVSQNPTGQSSSPIMPTYGAGEFGEKRIATSASAGLRPLPRPPPQPHPSSESSGSGSSSSIFSNAAASSSKTSYASTTPPSTTPTNSIHHPSPKPQTRVVVPSPIPPAMPTINPLRAEGSAALQASSNRRARASPGPPPSTPQAANLPYWASKPADLNPPSIPGQRQQSTASFGLASPPLSGGIGKDRLLPTPPSSANTISPASASSTSHPRGIPISMPSSPPPRPASRQAVQHQKRQEAKKKRREHQGGGYKSGGSDVEGPSMGGHRSHGHSRNGSVNAPAGAQGVGAKTMPMPLVLNSAILAPANAQSGPPKASGSGCGNINVPSSSHSNGPATGGSSLGGATRTAAARTPSRTRQTGNRRERSADSYLESDGAKTTGPPAVGYRVFKQGAEEVMERAGRTMGPRAAGPIARGPGRGRSSSAADLLTMGSGTALVEPAKQGGVEKGSLLDLKMQHSNQAAANVKSAPTSPRLGFGPIPITSPVSPPLRRARGDTVPALSTSLNNANLSTTGKRRPSVTLNTSTAVLSGTRSGQNSQQTSPIGRIAPRPLPIPNSNVSGTAPLTANAAKALRSLPSPVSNTSANPLNIFQIPTPSSTTSTTLRQLPPRTRSETTTPTLPYGTPSFTFPNRPYAVPSPKSGSPKFPLSLSIPNAPGKQHMVGSGSPRMLPTPLTTTKEKEKELDPPSVLPNEPSLMRNSAPKMSVVRPPLPSDQPMARSYIQPFGRPSQSEFSPISATSASDTGGESGPDALHSHPSHLAVWSEDAHARSAQRVVPLGDDEQIVFRPREEVDQDDGVEDSDHETDLAMQHGPVDGGLNKEYIWGAGWGPAVDDEISPSDRSKPLSPIVVGNSTFNDVDEARAADARQRFLQRQKLLNRHSLGLIEDLKNARVHGPHEAYVDDGKPCLVTL</sequence>
<feature type="region of interest" description="Disordered" evidence="1">
    <location>
        <begin position="921"/>
        <end position="1099"/>
    </location>
</feature>
<evidence type="ECO:0000313" key="2">
    <source>
        <dbReference type="EMBL" id="TFK23033.1"/>
    </source>
</evidence>
<feature type="compositionally biased region" description="Polar residues" evidence="1">
    <location>
        <begin position="873"/>
        <end position="886"/>
    </location>
</feature>
<feature type="compositionally biased region" description="Polar residues" evidence="1">
    <location>
        <begin position="539"/>
        <end position="554"/>
    </location>
</feature>
<feature type="region of interest" description="Disordered" evidence="1">
    <location>
        <begin position="88"/>
        <end position="202"/>
    </location>
</feature>
<feature type="compositionally biased region" description="Polar residues" evidence="1">
    <location>
        <begin position="342"/>
        <end position="358"/>
    </location>
</feature>
<name>A0A5C3KT76_COPMA</name>
<dbReference type="Proteomes" id="UP000307440">
    <property type="component" value="Unassembled WGS sequence"/>
</dbReference>
<feature type="compositionally biased region" description="Pro residues" evidence="1">
    <location>
        <begin position="238"/>
        <end position="249"/>
    </location>
</feature>
<feature type="region of interest" description="Disordered" evidence="1">
    <location>
        <begin position="342"/>
        <end position="364"/>
    </location>
</feature>
<feature type="region of interest" description="Disordered" evidence="1">
    <location>
        <begin position="233"/>
        <end position="260"/>
    </location>
</feature>
<evidence type="ECO:0000313" key="3">
    <source>
        <dbReference type="Proteomes" id="UP000307440"/>
    </source>
</evidence>
<gene>
    <name evidence="2" type="ORF">FA15DRAFT_493960</name>
</gene>